<reference evidence="1" key="1">
    <citation type="journal article" date="2019" name="Sci. Rep.">
        <title>Draft genome of Tanacetum cinerariifolium, the natural source of mosquito coil.</title>
        <authorList>
            <person name="Yamashiro T."/>
            <person name="Shiraishi A."/>
            <person name="Satake H."/>
            <person name="Nakayama K."/>
        </authorList>
    </citation>
    <scope>NUCLEOTIDE SEQUENCE</scope>
</reference>
<dbReference type="AlphaFoldDB" id="A0A699UU45"/>
<proteinExistence type="predicted"/>
<feature type="non-terminal residue" evidence="1">
    <location>
        <position position="1"/>
    </location>
</feature>
<comment type="caution">
    <text evidence="1">The sequence shown here is derived from an EMBL/GenBank/DDBJ whole genome shotgun (WGS) entry which is preliminary data.</text>
</comment>
<accession>A0A699UU45</accession>
<name>A0A699UU45_TANCI</name>
<evidence type="ECO:0000313" key="1">
    <source>
        <dbReference type="EMBL" id="GFD25623.1"/>
    </source>
</evidence>
<gene>
    <name evidence="1" type="ORF">Tci_897592</name>
</gene>
<dbReference type="EMBL" id="BKCJ011362151">
    <property type="protein sequence ID" value="GFD25623.1"/>
    <property type="molecule type" value="Genomic_DNA"/>
</dbReference>
<organism evidence="1">
    <name type="scientific">Tanacetum cinerariifolium</name>
    <name type="common">Dalmatian daisy</name>
    <name type="synonym">Chrysanthemum cinerariifolium</name>
    <dbReference type="NCBI Taxonomy" id="118510"/>
    <lineage>
        <taxon>Eukaryota</taxon>
        <taxon>Viridiplantae</taxon>
        <taxon>Streptophyta</taxon>
        <taxon>Embryophyta</taxon>
        <taxon>Tracheophyta</taxon>
        <taxon>Spermatophyta</taxon>
        <taxon>Magnoliopsida</taxon>
        <taxon>eudicotyledons</taxon>
        <taxon>Gunneridae</taxon>
        <taxon>Pentapetalae</taxon>
        <taxon>asterids</taxon>
        <taxon>campanulids</taxon>
        <taxon>Asterales</taxon>
        <taxon>Asteraceae</taxon>
        <taxon>Asteroideae</taxon>
        <taxon>Anthemideae</taxon>
        <taxon>Anthemidinae</taxon>
        <taxon>Tanacetum</taxon>
    </lineage>
</organism>
<protein>
    <submittedName>
        <fullName evidence="1">Uncharacterized protein</fullName>
    </submittedName>
</protein>
<sequence>YVYGLALQIRRMMAATDPKTMHKAVQISGALTDEAVRNRLIKKVKKRGNVGNLARIKMGRGNQGNQARGMAFMLGAVEARQD</sequence>